<dbReference type="EMBL" id="JAATIP010000038">
    <property type="protein sequence ID" value="KAF4387560.1"/>
    <property type="molecule type" value="Genomic_DNA"/>
</dbReference>
<evidence type="ECO:0000256" key="1">
    <source>
        <dbReference type="SAM" id="MobiDB-lite"/>
    </source>
</evidence>
<keyword evidence="2" id="KW-0732">Signal</keyword>
<proteinExistence type="predicted"/>
<name>A0A7J6GYW5_CANSA</name>
<dbReference type="Proteomes" id="UP000525078">
    <property type="component" value="Unassembled WGS sequence"/>
</dbReference>
<sequence length="110" mass="12792">MEGFKSRNTIWLLFFVIGFALLCFARNVPSTGNTETYYKLVINDYEPPGPNRPMPPYETHAEDNKEYNYNNGQRTNLQHETTLPSRNNTKYINDYEEPHPNRPTAANLHA</sequence>
<evidence type="ECO:0000313" key="5">
    <source>
        <dbReference type="Proteomes" id="UP000525078"/>
    </source>
</evidence>
<accession>A0A7J6GYW5</accession>
<evidence type="ECO:0000313" key="6">
    <source>
        <dbReference type="Proteomes" id="UP000583929"/>
    </source>
</evidence>
<dbReference type="Proteomes" id="UP000583929">
    <property type="component" value="Unassembled WGS sequence"/>
</dbReference>
<evidence type="ECO:0000313" key="3">
    <source>
        <dbReference type="EMBL" id="KAF4369214.1"/>
    </source>
</evidence>
<feature type="region of interest" description="Disordered" evidence="1">
    <location>
        <begin position="48"/>
        <end position="110"/>
    </location>
</feature>
<keyword evidence="6" id="KW-1185">Reference proteome</keyword>
<evidence type="ECO:0000256" key="2">
    <source>
        <dbReference type="SAM" id="SignalP"/>
    </source>
</evidence>
<feature type="compositionally biased region" description="Polar residues" evidence="1">
    <location>
        <begin position="67"/>
        <end position="91"/>
    </location>
</feature>
<dbReference type="AlphaFoldDB" id="A0A7J6GYW5"/>
<protein>
    <submittedName>
        <fullName evidence="4">Uncharacterized protein</fullName>
    </submittedName>
</protein>
<reference evidence="5 6" key="1">
    <citation type="journal article" date="2020" name="bioRxiv">
        <title>Sequence and annotation of 42 cannabis genomes reveals extensive copy number variation in cannabinoid synthesis and pathogen resistance genes.</title>
        <authorList>
            <person name="Mckernan K.J."/>
            <person name="Helbert Y."/>
            <person name="Kane L.T."/>
            <person name="Ebling H."/>
            <person name="Zhang L."/>
            <person name="Liu B."/>
            <person name="Eaton Z."/>
            <person name="Mclaughlin S."/>
            <person name="Kingan S."/>
            <person name="Baybayan P."/>
            <person name="Concepcion G."/>
            <person name="Jordan M."/>
            <person name="Riva A."/>
            <person name="Barbazuk W."/>
            <person name="Harkins T."/>
        </authorList>
    </citation>
    <scope>NUCLEOTIDE SEQUENCE [LARGE SCALE GENOMIC DNA]</scope>
    <source>
        <strain evidence="5 6">cv. Jamaican Lion 4</strain>
        <strain evidence="3">Father</strain>
        <strain evidence="4">Mother</strain>
        <tissue evidence="4">Leaf</tissue>
    </source>
</reference>
<organism evidence="4 5">
    <name type="scientific">Cannabis sativa</name>
    <name type="common">Hemp</name>
    <name type="synonym">Marijuana</name>
    <dbReference type="NCBI Taxonomy" id="3483"/>
    <lineage>
        <taxon>Eukaryota</taxon>
        <taxon>Viridiplantae</taxon>
        <taxon>Streptophyta</taxon>
        <taxon>Embryophyta</taxon>
        <taxon>Tracheophyta</taxon>
        <taxon>Spermatophyta</taxon>
        <taxon>Magnoliopsida</taxon>
        <taxon>eudicotyledons</taxon>
        <taxon>Gunneridae</taxon>
        <taxon>Pentapetalae</taxon>
        <taxon>rosids</taxon>
        <taxon>fabids</taxon>
        <taxon>Rosales</taxon>
        <taxon>Cannabaceae</taxon>
        <taxon>Cannabis</taxon>
    </lineage>
</organism>
<gene>
    <name evidence="4" type="ORF">F8388_011708</name>
    <name evidence="3" type="ORF">G4B88_009512</name>
</gene>
<feature type="chain" id="PRO_5036205173" evidence="2">
    <location>
        <begin position="26"/>
        <end position="110"/>
    </location>
</feature>
<dbReference type="EMBL" id="JAATIQ010000224">
    <property type="protein sequence ID" value="KAF4369214.1"/>
    <property type="molecule type" value="Genomic_DNA"/>
</dbReference>
<feature type="signal peptide" evidence="2">
    <location>
        <begin position="1"/>
        <end position="25"/>
    </location>
</feature>
<comment type="caution">
    <text evidence="4">The sequence shown here is derived from an EMBL/GenBank/DDBJ whole genome shotgun (WGS) entry which is preliminary data.</text>
</comment>
<evidence type="ECO:0000313" key="4">
    <source>
        <dbReference type="EMBL" id="KAF4387560.1"/>
    </source>
</evidence>